<dbReference type="GO" id="GO:0016567">
    <property type="term" value="P:protein ubiquitination"/>
    <property type="evidence" value="ECO:0007669"/>
    <property type="project" value="TreeGrafter"/>
</dbReference>
<proteinExistence type="predicted"/>
<comment type="caution">
    <text evidence="6">The sequence shown here is derived from an EMBL/GenBank/DDBJ whole genome shotgun (WGS) entry which is preliminary data.</text>
</comment>
<feature type="domain" description="RING-type" evidence="5">
    <location>
        <begin position="104"/>
        <end position="146"/>
    </location>
</feature>
<evidence type="ECO:0000259" key="5">
    <source>
        <dbReference type="PROSITE" id="PS50089"/>
    </source>
</evidence>
<protein>
    <recommendedName>
        <fullName evidence="5">RING-type domain-containing protein</fullName>
    </recommendedName>
</protein>
<sequence>MGLQNQLNNVASDSIPLLFLALVADCLNQLRSFIITLLHSLGLSRFDPNPVVVDNGLFTPVGSGLASLIVLSEQLNLNRRVSYRYSVVGGGDDGPAGVIGSPKCVVCQSTFEDGDQVRRLPCRHVFHRCCFDGWLDHLNFNCPLCRTQLVSDERVALAERRVGSELVSWFSLR</sequence>
<evidence type="ECO:0000256" key="2">
    <source>
        <dbReference type="ARBA" id="ARBA00022771"/>
    </source>
</evidence>
<evidence type="ECO:0000256" key="1">
    <source>
        <dbReference type="ARBA" id="ARBA00022723"/>
    </source>
</evidence>
<dbReference type="EMBL" id="JAWXYG010000009">
    <property type="protein sequence ID" value="KAK4263865.1"/>
    <property type="molecule type" value="Genomic_DNA"/>
</dbReference>
<keyword evidence="7" id="KW-1185">Reference proteome</keyword>
<dbReference type="InterPro" id="IPR001841">
    <property type="entry name" value="Znf_RING"/>
</dbReference>
<dbReference type="SUPFAM" id="SSF57850">
    <property type="entry name" value="RING/U-box"/>
    <property type="match status" value="1"/>
</dbReference>
<dbReference type="Gene3D" id="3.30.40.10">
    <property type="entry name" value="Zinc/RING finger domain, C3HC4 (zinc finger)"/>
    <property type="match status" value="1"/>
</dbReference>
<accession>A0AAE1J540</accession>
<dbReference type="Proteomes" id="UP001293593">
    <property type="component" value="Unassembled WGS sequence"/>
</dbReference>
<dbReference type="GO" id="GO:0061630">
    <property type="term" value="F:ubiquitin protein ligase activity"/>
    <property type="evidence" value="ECO:0007669"/>
    <property type="project" value="TreeGrafter"/>
</dbReference>
<reference evidence="6" key="1">
    <citation type="submission" date="2023-10" db="EMBL/GenBank/DDBJ databases">
        <title>Chromosome-level genome of the transformable northern wattle, Acacia crassicarpa.</title>
        <authorList>
            <person name="Massaro I."/>
            <person name="Sinha N.R."/>
            <person name="Poethig S."/>
            <person name="Leichty A.R."/>
        </authorList>
    </citation>
    <scope>NUCLEOTIDE SEQUENCE</scope>
    <source>
        <strain evidence="6">Acra3RX</strain>
        <tissue evidence="6">Leaf</tissue>
    </source>
</reference>
<keyword evidence="3" id="KW-0862">Zinc</keyword>
<dbReference type="PANTHER" id="PTHR45969:SF5">
    <property type="entry name" value="E3 UBIQUITIN-PROTEIN LIGASE RHA2A"/>
    <property type="match status" value="1"/>
</dbReference>
<dbReference type="GO" id="GO:0008270">
    <property type="term" value="F:zinc ion binding"/>
    <property type="evidence" value="ECO:0007669"/>
    <property type="project" value="UniProtKB-KW"/>
</dbReference>
<evidence type="ECO:0000256" key="4">
    <source>
        <dbReference type="PROSITE-ProRule" id="PRU00175"/>
    </source>
</evidence>
<dbReference type="Pfam" id="PF13639">
    <property type="entry name" value="zf-RING_2"/>
    <property type="match status" value="1"/>
</dbReference>
<name>A0AAE1J540_9FABA</name>
<dbReference type="PANTHER" id="PTHR45969">
    <property type="entry name" value="RING ZINC FINGER PROTEIN-RELATED"/>
    <property type="match status" value="1"/>
</dbReference>
<dbReference type="SMART" id="SM00184">
    <property type="entry name" value="RING"/>
    <property type="match status" value="1"/>
</dbReference>
<keyword evidence="2 4" id="KW-0863">Zinc-finger</keyword>
<evidence type="ECO:0000313" key="6">
    <source>
        <dbReference type="EMBL" id="KAK4263865.1"/>
    </source>
</evidence>
<evidence type="ECO:0000313" key="7">
    <source>
        <dbReference type="Proteomes" id="UP001293593"/>
    </source>
</evidence>
<gene>
    <name evidence="6" type="ORF">QN277_029223</name>
</gene>
<organism evidence="6 7">
    <name type="scientific">Acacia crassicarpa</name>
    <name type="common">northern wattle</name>
    <dbReference type="NCBI Taxonomy" id="499986"/>
    <lineage>
        <taxon>Eukaryota</taxon>
        <taxon>Viridiplantae</taxon>
        <taxon>Streptophyta</taxon>
        <taxon>Embryophyta</taxon>
        <taxon>Tracheophyta</taxon>
        <taxon>Spermatophyta</taxon>
        <taxon>Magnoliopsida</taxon>
        <taxon>eudicotyledons</taxon>
        <taxon>Gunneridae</taxon>
        <taxon>Pentapetalae</taxon>
        <taxon>rosids</taxon>
        <taxon>fabids</taxon>
        <taxon>Fabales</taxon>
        <taxon>Fabaceae</taxon>
        <taxon>Caesalpinioideae</taxon>
        <taxon>mimosoid clade</taxon>
        <taxon>Acacieae</taxon>
        <taxon>Acacia</taxon>
    </lineage>
</organism>
<keyword evidence="1" id="KW-0479">Metal-binding</keyword>
<dbReference type="InterPro" id="IPR013083">
    <property type="entry name" value="Znf_RING/FYVE/PHD"/>
</dbReference>
<dbReference type="AlphaFoldDB" id="A0AAE1J540"/>
<evidence type="ECO:0000256" key="3">
    <source>
        <dbReference type="ARBA" id="ARBA00022833"/>
    </source>
</evidence>
<dbReference type="PROSITE" id="PS50089">
    <property type="entry name" value="ZF_RING_2"/>
    <property type="match status" value="1"/>
</dbReference>